<evidence type="ECO:0000313" key="2">
    <source>
        <dbReference type="EMBL" id="KAK6530241.1"/>
    </source>
</evidence>
<comment type="caution">
    <text evidence="2">The sequence shown here is derived from an EMBL/GenBank/DDBJ whole genome shotgun (WGS) entry which is preliminary data.</text>
</comment>
<keyword evidence="1" id="KW-0732">Signal</keyword>
<dbReference type="EMBL" id="JAVHJO010000013">
    <property type="protein sequence ID" value="KAK6530241.1"/>
    <property type="molecule type" value="Genomic_DNA"/>
</dbReference>
<gene>
    <name evidence="2" type="ORF">TWF694_003605</name>
</gene>
<accession>A0AAV9X0X5</accession>
<keyword evidence="3" id="KW-1185">Reference proteome</keyword>
<feature type="chain" id="PRO_5043597668" evidence="1">
    <location>
        <begin position="18"/>
        <end position="99"/>
    </location>
</feature>
<organism evidence="2 3">
    <name type="scientific">Orbilia ellipsospora</name>
    <dbReference type="NCBI Taxonomy" id="2528407"/>
    <lineage>
        <taxon>Eukaryota</taxon>
        <taxon>Fungi</taxon>
        <taxon>Dikarya</taxon>
        <taxon>Ascomycota</taxon>
        <taxon>Pezizomycotina</taxon>
        <taxon>Orbiliomycetes</taxon>
        <taxon>Orbiliales</taxon>
        <taxon>Orbiliaceae</taxon>
        <taxon>Orbilia</taxon>
    </lineage>
</organism>
<proteinExistence type="predicted"/>
<dbReference type="AlphaFoldDB" id="A0AAV9X0X5"/>
<name>A0AAV9X0X5_9PEZI</name>
<evidence type="ECO:0000256" key="1">
    <source>
        <dbReference type="SAM" id="SignalP"/>
    </source>
</evidence>
<feature type="signal peptide" evidence="1">
    <location>
        <begin position="1"/>
        <end position="17"/>
    </location>
</feature>
<reference evidence="2 3" key="1">
    <citation type="submission" date="2019-10" db="EMBL/GenBank/DDBJ databases">
        <authorList>
            <person name="Palmer J.M."/>
        </authorList>
    </citation>
    <scope>NUCLEOTIDE SEQUENCE [LARGE SCALE GENOMIC DNA]</scope>
    <source>
        <strain evidence="2 3">TWF694</strain>
    </source>
</reference>
<dbReference type="Proteomes" id="UP001365542">
    <property type="component" value="Unassembled WGS sequence"/>
</dbReference>
<sequence length="99" mass="10579">MKFTLLATLLLSTLALASPAPAPYKEGDMIRVVIHYVDAPDCDSQCGANTTSVEPITTYTSTSTKYVIVTLQTGYGSTETLGYETATTVPTDAPKPTYH</sequence>
<evidence type="ECO:0000313" key="3">
    <source>
        <dbReference type="Proteomes" id="UP001365542"/>
    </source>
</evidence>
<protein>
    <submittedName>
        <fullName evidence="2">Uncharacterized protein</fullName>
    </submittedName>
</protein>